<feature type="transmembrane region" description="Helical" evidence="1">
    <location>
        <begin position="108"/>
        <end position="126"/>
    </location>
</feature>
<evidence type="ECO:0000313" key="3">
    <source>
        <dbReference type="Proteomes" id="UP001527882"/>
    </source>
</evidence>
<reference evidence="2 3" key="1">
    <citation type="submission" date="2022-12" db="EMBL/GenBank/DDBJ databases">
        <title>Draft genome sequence of Paenibacillus sp. dW9.</title>
        <authorList>
            <person name="Choi E.-W."/>
            <person name="Kim D.-U."/>
        </authorList>
    </citation>
    <scope>NUCLEOTIDE SEQUENCE [LARGE SCALE GENOMIC DNA]</scope>
    <source>
        <strain evidence="3">dW9</strain>
    </source>
</reference>
<name>A0ABT4QLD7_9BACL</name>
<keyword evidence="1" id="KW-0812">Transmembrane</keyword>
<comment type="caution">
    <text evidence="2">The sequence shown here is derived from an EMBL/GenBank/DDBJ whole genome shotgun (WGS) entry which is preliminary data.</text>
</comment>
<proteinExistence type="predicted"/>
<dbReference type="EMBL" id="JAQAGZ010000041">
    <property type="protein sequence ID" value="MCZ8517521.1"/>
    <property type="molecule type" value="Genomic_DNA"/>
</dbReference>
<feature type="transmembrane region" description="Helical" evidence="1">
    <location>
        <begin position="26"/>
        <end position="46"/>
    </location>
</feature>
<dbReference type="RefSeq" id="WP_269886049.1">
    <property type="nucleotide sequence ID" value="NZ_JAQAGZ010000041.1"/>
</dbReference>
<keyword evidence="1" id="KW-0472">Membrane</keyword>
<keyword evidence="3" id="KW-1185">Reference proteome</keyword>
<accession>A0ABT4QLD7</accession>
<dbReference type="Proteomes" id="UP001527882">
    <property type="component" value="Unassembled WGS sequence"/>
</dbReference>
<evidence type="ECO:0000313" key="2">
    <source>
        <dbReference type="EMBL" id="MCZ8517521.1"/>
    </source>
</evidence>
<protein>
    <submittedName>
        <fullName evidence="2">Uncharacterized protein</fullName>
    </submittedName>
</protein>
<keyword evidence="1" id="KW-1133">Transmembrane helix</keyword>
<organism evidence="2 3">
    <name type="scientific">Paenibacillus gyeongsangnamensis</name>
    <dbReference type="NCBI Taxonomy" id="3388067"/>
    <lineage>
        <taxon>Bacteria</taxon>
        <taxon>Bacillati</taxon>
        <taxon>Bacillota</taxon>
        <taxon>Bacilli</taxon>
        <taxon>Bacillales</taxon>
        <taxon>Paenibacillaceae</taxon>
        <taxon>Paenibacillus</taxon>
    </lineage>
</organism>
<sequence>MTWFTYVYWGIALALWIRDVVLSEPLPFLISLVLVPLIHLLLVIVIRRVKRSQAFRQWQLSFRLPWFGLVPSSYAAVARVRSLQLQLLFVTAVLIGCLYPWLPSELLFHLLFFHLWVMLPRLYILWRFRAHREEGYLIINDKDTSCYAQ</sequence>
<evidence type="ECO:0000256" key="1">
    <source>
        <dbReference type="SAM" id="Phobius"/>
    </source>
</evidence>
<feature type="transmembrane region" description="Helical" evidence="1">
    <location>
        <begin position="83"/>
        <end position="102"/>
    </location>
</feature>
<gene>
    <name evidence="2" type="ORF">O9H85_35335</name>
</gene>